<reference evidence="2 3" key="1">
    <citation type="journal article" date="2018" name="Sci. Rep.">
        <title>Genomic signatures of local adaptation to the degree of environmental predictability in rotifers.</title>
        <authorList>
            <person name="Franch-Gras L."/>
            <person name="Hahn C."/>
            <person name="Garcia-Roger E.M."/>
            <person name="Carmona M.J."/>
            <person name="Serra M."/>
            <person name="Gomez A."/>
        </authorList>
    </citation>
    <scope>NUCLEOTIDE SEQUENCE [LARGE SCALE GENOMIC DNA]</scope>
    <source>
        <strain evidence="2">HYR1</strain>
    </source>
</reference>
<dbReference type="Proteomes" id="UP000276133">
    <property type="component" value="Unassembled WGS sequence"/>
</dbReference>
<feature type="region of interest" description="Disordered" evidence="1">
    <location>
        <begin position="128"/>
        <end position="148"/>
    </location>
</feature>
<protein>
    <submittedName>
        <fullName evidence="2">Uncharacterized protein</fullName>
    </submittedName>
</protein>
<evidence type="ECO:0000313" key="2">
    <source>
        <dbReference type="EMBL" id="RNA44361.1"/>
    </source>
</evidence>
<accession>A0A3M7T9T2</accession>
<organism evidence="2 3">
    <name type="scientific">Brachionus plicatilis</name>
    <name type="common">Marine rotifer</name>
    <name type="synonym">Brachionus muelleri</name>
    <dbReference type="NCBI Taxonomy" id="10195"/>
    <lineage>
        <taxon>Eukaryota</taxon>
        <taxon>Metazoa</taxon>
        <taxon>Spiralia</taxon>
        <taxon>Gnathifera</taxon>
        <taxon>Rotifera</taxon>
        <taxon>Eurotatoria</taxon>
        <taxon>Monogononta</taxon>
        <taxon>Pseudotrocha</taxon>
        <taxon>Ploima</taxon>
        <taxon>Brachionidae</taxon>
        <taxon>Brachionus</taxon>
    </lineage>
</organism>
<comment type="caution">
    <text evidence="2">The sequence shown here is derived from an EMBL/GenBank/DDBJ whole genome shotgun (WGS) entry which is preliminary data.</text>
</comment>
<dbReference type="AlphaFoldDB" id="A0A3M7T9T2"/>
<evidence type="ECO:0000256" key="1">
    <source>
        <dbReference type="SAM" id="MobiDB-lite"/>
    </source>
</evidence>
<gene>
    <name evidence="2" type="ORF">BpHYR1_051272</name>
</gene>
<keyword evidence="3" id="KW-1185">Reference proteome</keyword>
<evidence type="ECO:0000313" key="3">
    <source>
        <dbReference type="Proteomes" id="UP000276133"/>
    </source>
</evidence>
<name>A0A3M7T9T2_BRAPC</name>
<proteinExistence type="predicted"/>
<sequence>MNTMIKINNLNKMNYIYIRFILDRFSNLNVLNAERRIKGQSIFENLVFCSLLALVQSEQLFFGTWSDGWNYCNLENVRRVVLTGENLSHFKRKANSAESYLGNQHEETLNDVEELDQHDLLEPKENNIYDNDEIAPGPSNKRQKTTDSVSKLCETYNQKKIENSKKNLKLENITKLIIFDPKIILFKNIYIQKLNINLIFIRNATCSNIGSNMAS</sequence>
<dbReference type="EMBL" id="REGN01000116">
    <property type="protein sequence ID" value="RNA44361.1"/>
    <property type="molecule type" value="Genomic_DNA"/>
</dbReference>